<evidence type="ECO:0000313" key="5">
    <source>
        <dbReference type="RefSeq" id="XP_048336980.1"/>
    </source>
</evidence>
<dbReference type="Pfam" id="PF13855">
    <property type="entry name" value="LRR_8"/>
    <property type="match status" value="1"/>
</dbReference>
<evidence type="ECO:0000313" key="4">
    <source>
        <dbReference type="Proteomes" id="UP001652623"/>
    </source>
</evidence>
<accession>A0ABM3IX41</accession>
<dbReference type="SUPFAM" id="SSF52047">
    <property type="entry name" value="RNI-like"/>
    <property type="match status" value="1"/>
</dbReference>
<organism evidence="4 5">
    <name type="scientific">Ziziphus jujuba</name>
    <name type="common">Chinese jujube</name>
    <name type="synonym">Ziziphus sativa</name>
    <dbReference type="NCBI Taxonomy" id="326968"/>
    <lineage>
        <taxon>Eukaryota</taxon>
        <taxon>Viridiplantae</taxon>
        <taxon>Streptophyta</taxon>
        <taxon>Embryophyta</taxon>
        <taxon>Tracheophyta</taxon>
        <taxon>Spermatophyta</taxon>
        <taxon>Magnoliopsida</taxon>
        <taxon>eudicotyledons</taxon>
        <taxon>Gunneridae</taxon>
        <taxon>Pentapetalae</taxon>
        <taxon>rosids</taxon>
        <taxon>fabids</taxon>
        <taxon>Rosales</taxon>
        <taxon>Rhamnaceae</taxon>
        <taxon>Paliureae</taxon>
        <taxon>Ziziphus</taxon>
    </lineage>
</organism>
<dbReference type="InterPro" id="IPR045344">
    <property type="entry name" value="C-JID"/>
</dbReference>
<dbReference type="Gene3D" id="3.80.10.10">
    <property type="entry name" value="Ribonuclease Inhibitor"/>
    <property type="match status" value="1"/>
</dbReference>
<evidence type="ECO:0000259" key="3">
    <source>
        <dbReference type="Pfam" id="PF20160"/>
    </source>
</evidence>
<evidence type="ECO:0000256" key="1">
    <source>
        <dbReference type="ARBA" id="ARBA00022614"/>
    </source>
</evidence>
<dbReference type="InterPro" id="IPR050715">
    <property type="entry name" value="LRR-SigEffector_domain"/>
</dbReference>
<sequence length="378" mass="42316">MGSLKSLKVLNLEGCVSLTNLPEDLRLLNSLEELNLRGISVEDRDLPSSIALLENLKTLSCCGGRQWNNMMNIIVGRGLSSSAGLFSLKKLELVSCGLGNGAFPENFGCLVSLEYLNLSNNDFSHLPVSLNKLSKLRFIDLSYCRDLELLGPELPPGLKWVGLSYCVSLDKFLDPLMNEQCSLGCSATCMGCLKLATRQGSDRTAFTLLKAHLRNRPSERFNILLPGNEIPSWFTRTSFEPSINLQLDPNWCNSKWMGFALFCWCALIPSPIFECFVLIQEVGRGFGLTNTYQCDVVSAVGSPADHLWLLYVPLNIIKGEWQNNNFSQLKFSFQTKDLDGKTFTKKYIRSCGVRLVYEQDIEAMNPISSKRIEYPFEG</sequence>
<dbReference type="GeneID" id="125424206"/>
<dbReference type="Proteomes" id="UP001652623">
    <property type="component" value="Chromosome 9"/>
</dbReference>
<dbReference type="PROSITE" id="PS51450">
    <property type="entry name" value="LRR"/>
    <property type="match status" value="1"/>
</dbReference>
<gene>
    <name evidence="5" type="primary">LOC125424206</name>
</gene>
<evidence type="ECO:0000256" key="2">
    <source>
        <dbReference type="ARBA" id="ARBA00022737"/>
    </source>
</evidence>
<proteinExistence type="predicted"/>
<keyword evidence="2" id="KW-0677">Repeat</keyword>
<protein>
    <submittedName>
        <fullName evidence="5">Disease resistance protein RPP2B-like</fullName>
    </submittedName>
</protein>
<dbReference type="PANTHER" id="PTHR45752">
    <property type="entry name" value="LEUCINE-RICH REPEAT-CONTAINING"/>
    <property type="match status" value="1"/>
</dbReference>
<dbReference type="InterPro" id="IPR001611">
    <property type="entry name" value="Leu-rich_rpt"/>
</dbReference>
<keyword evidence="1" id="KW-0433">Leucine-rich repeat</keyword>
<dbReference type="InterPro" id="IPR032675">
    <property type="entry name" value="LRR_dom_sf"/>
</dbReference>
<feature type="domain" description="C-JID" evidence="3">
    <location>
        <begin position="225"/>
        <end position="362"/>
    </location>
</feature>
<dbReference type="Pfam" id="PF20160">
    <property type="entry name" value="C-JID"/>
    <property type="match status" value="1"/>
</dbReference>
<dbReference type="RefSeq" id="XP_048336980.1">
    <property type="nucleotide sequence ID" value="XM_048481023.1"/>
</dbReference>
<dbReference type="PANTHER" id="PTHR45752:SF187">
    <property type="entry name" value="LEUCINE-RICH REPEAT AND IQ DOMAIN-CONTAINING PROTEIN 4"/>
    <property type="match status" value="1"/>
</dbReference>
<reference evidence="5" key="1">
    <citation type="submission" date="2025-08" db="UniProtKB">
        <authorList>
            <consortium name="RefSeq"/>
        </authorList>
    </citation>
    <scope>IDENTIFICATION</scope>
    <source>
        <tissue evidence="5">Seedling</tissue>
    </source>
</reference>
<keyword evidence="4" id="KW-1185">Reference proteome</keyword>
<name>A0ABM3IX41_ZIZJJ</name>